<feature type="region of interest" description="Disordered" evidence="4">
    <location>
        <begin position="1167"/>
        <end position="1284"/>
    </location>
</feature>
<dbReference type="InterPro" id="IPR057774">
    <property type="entry name" value="D8C_UMOD/GP2/OIT3-like"/>
</dbReference>
<dbReference type="PROSITE" id="PS51233">
    <property type="entry name" value="VWFD"/>
    <property type="match status" value="2"/>
</dbReference>
<evidence type="ECO:0000313" key="8">
    <source>
        <dbReference type="EMBL" id="CAG10295.1"/>
    </source>
</evidence>
<reference evidence="8" key="2">
    <citation type="submission" date="2004-02" db="EMBL/GenBank/DDBJ databases">
        <authorList>
            <consortium name="Genoscope"/>
            <consortium name="Whitehead Institute Centre for Genome Research"/>
        </authorList>
    </citation>
    <scope>NUCLEOTIDE SEQUENCE</scope>
</reference>
<dbReference type="PANTHER" id="PTHR14949:SF52">
    <property type="entry name" value="VON WILLEBRAND FACTOR D AND EGF DOMAIN-CONTAINING PROTEIN"/>
    <property type="match status" value="1"/>
</dbReference>
<feature type="region of interest" description="Disordered" evidence="4">
    <location>
        <begin position="1815"/>
        <end position="1857"/>
    </location>
</feature>
<feature type="compositionally biased region" description="Low complexity" evidence="4">
    <location>
        <begin position="949"/>
        <end position="961"/>
    </location>
</feature>
<proteinExistence type="predicted"/>
<evidence type="ECO:0000259" key="5">
    <source>
        <dbReference type="PROSITE" id="PS50026"/>
    </source>
</evidence>
<feature type="region of interest" description="Disordered" evidence="4">
    <location>
        <begin position="2520"/>
        <end position="2593"/>
    </location>
</feature>
<feature type="compositionally biased region" description="Low complexity" evidence="4">
    <location>
        <begin position="1265"/>
        <end position="1284"/>
    </location>
</feature>
<dbReference type="OrthoDB" id="382013at2759"/>
<accession>Q4RMT7</accession>
<dbReference type="EMBL" id="CAAE01015018">
    <property type="protein sequence ID" value="CAG10295.1"/>
    <property type="molecule type" value="Genomic_DNA"/>
</dbReference>
<feature type="compositionally biased region" description="Pro residues" evidence="4">
    <location>
        <begin position="2940"/>
        <end position="2952"/>
    </location>
</feature>
<dbReference type="GO" id="GO:0005576">
    <property type="term" value="C:extracellular region"/>
    <property type="evidence" value="ECO:0007669"/>
    <property type="project" value="TreeGrafter"/>
</dbReference>
<feature type="non-terminal residue" evidence="8">
    <location>
        <position position="1"/>
    </location>
</feature>
<feature type="disulfide bond" evidence="3">
    <location>
        <begin position="2276"/>
        <end position="2285"/>
    </location>
</feature>
<dbReference type="GO" id="GO:0005102">
    <property type="term" value="F:signaling receptor binding"/>
    <property type="evidence" value="ECO:0007669"/>
    <property type="project" value="TreeGrafter"/>
</dbReference>
<feature type="domain" description="VWFD" evidence="7">
    <location>
        <begin position="1574"/>
        <end position="1757"/>
    </location>
</feature>
<dbReference type="KEGG" id="tng:GSTEN00031887G001"/>
<comment type="caution">
    <text evidence="3">Lacks conserved residue(s) required for the propagation of feature annotation.</text>
</comment>
<dbReference type="PROSITE" id="PS50835">
    <property type="entry name" value="IG_LIKE"/>
    <property type="match status" value="1"/>
</dbReference>
<dbReference type="Pfam" id="PF00094">
    <property type="entry name" value="VWD"/>
    <property type="match status" value="1"/>
</dbReference>
<dbReference type="PANTHER" id="PTHR14949">
    <property type="entry name" value="EGF-LIKE-DOMAIN, MULTIPLE 7, 8"/>
    <property type="match status" value="1"/>
</dbReference>
<organism evidence="8">
    <name type="scientific">Tetraodon nigroviridis</name>
    <name type="common">Spotted green pufferfish</name>
    <name type="synonym">Chelonodon nigroviridis</name>
    <dbReference type="NCBI Taxonomy" id="99883"/>
    <lineage>
        <taxon>Eukaryota</taxon>
        <taxon>Metazoa</taxon>
        <taxon>Chordata</taxon>
        <taxon>Craniata</taxon>
        <taxon>Vertebrata</taxon>
        <taxon>Euteleostomi</taxon>
        <taxon>Actinopterygii</taxon>
        <taxon>Neopterygii</taxon>
        <taxon>Teleostei</taxon>
        <taxon>Neoteleostei</taxon>
        <taxon>Acanthomorphata</taxon>
        <taxon>Eupercaria</taxon>
        <taxon>Tetraodontiformes</taxon>
        <taxon>Tetradontoidea</taxon>
        <taxon>Tetraodontidae</taxon>
        <taxon>Tetraodon</taxon>
    </lineage>
</organism>
<evidence type="ECO:0000256" key="3">
    <source>
        <dbReference type="PROSITE-ProRule" id="PRU00076"/>
    </source>
</evidence>
<dbReference type="Pfam" id="PF23283">
    <property type="entry name" value="D8C_UMOD"/>
    <property type="match status" value="1"/>
</dbReference>
<feature type="region of interest" description="Disordered" evidence="4">
    <location>
        <begin position="942"/>
        <end position="1008"/>
    </location>
</feature>
<dbReference type="Pfam" id="PF26129">
    <property type="entry name" value="Vwde"/>
    <property type="match status" value="2"/>
</dbReference>
<feature type="compositionally biased region" description="Low complexity" evidence="4">
    <location>
        <begin position="2531"/>
        <end position="2547"/>
    </location>
</feature>
<feature type="compositionally biased region" description="Polar residues" evidence="4">
    <location>
        <begin position="1226"/>
        <end position="1245"/>
    </location>
</feature>
<dbReference type="Pfam" id="PF25776">
    <property type="entry name" value="Ig_VWDE"/>
    <property type="match status" value="1"/>
</dbReference>
<dbReference type="InterPro" id="IPR050969">
    <property type="entry name" value="Dev_Signal_Modulators"/>
</dbReference>
<name>Q4RMT7_TETNG</name>
<feature type="domain" description="EGF-like" evidence="5">
    <location>
        <begin position="2247"/>
        <end position="2286"/>
    </location>
</feature>
<evidence type="ECO:0000259" key="7">
    <source>
        <dbReference type="PROSITE" id="PS51233"/>
    </source>
</evidence>
<dbReference type="Gene3D" id="2.10.25.10">
    <property type="entry name" value="Laminin"/>
    <property type="match status" value="3"/>
</dbReference>
<evidence type="ECO:0000259" key="6">
    <source>
        <dbReference type="PROSITE" id="PS50835"/>
    </source>
</evidence>
<feature type="domain" description="Ig-like" evidence="6">
    <location>
        <begin position="141"/>
        <end position="228"/>
    </location>
</feature>
<feature type="compositionally biased region" description="Pro residues" evidence="4">
    <location>
        <begin position="962"/>
        <end position="971"/>
    </location>
</feature>
<feature type="non-terminal residue" evidence="8">
    <location>
        <position position="2966"/>
    </location>
</feature>
<dbReference type="GO" id="GO:0009986">
    <property type="term" value="C:cell surface"/>
    <property type="evidence" value="ECO:0007669"/>
    <property type="project" value="TreeGrafter"/>
</dbReference>
<feature type="region of interest" description="Disordered" evidence="4">
    <location>
        <begin position="1401"/>
        <end position="1425"/>
    </location>
</feature>
<keyword evidence="1" id="KW-0732">Signal</keyword>
<dbReference type="SMART" id="SM00216">
    <property type="entry name" value="VWD"/>
    <property type="match status" value="2"/>
</dbReference>
<dbReference type="InterPro" id="IPR007110">
    <property type="entry name" value="Ig-like_dom"/>
</dbReference>
<dbReference type="PROSITE" id="PS00022">
    <property type="entry name" value="EGF_1"/>
    <property type="match status" value="1"/>
</dbReference>
<feature type="compositionally biased region" description="Low complexity" evidence="4">
    <location>
        <begin position="2919"/>
        <end position="2939"/>
    </location>
</feature>
<feature type="region of interest" description="Disordered" evidence="4">
    <location>
        <begin position="579"/>
        <end position="621"/>
    </location>
</feature>
<dbReference type="InterPro" id="IPR001846">
    <property type="entry name" value="VWF_type-D"/>
</dbReference>
<feature type="compositionally biased region" description="Low complexity" evidence="4">
    <location>
        <begin position="2559"/>
        <end position="2571"/>
    </location>
</feature>
<protein>
    <submittedName>
        <fullName evidence="8">Chromosome 3 SCAF15018, whole genome shotgun sequence</fullName>
    </submittedName>
</protein>
<feature type="region of interest" description="Disordered" evidence="4">
    <location>
        <begin position="2346"/>
        <end position="2443"/>
    </location>
</feature>
<sequence>APECSPRGHRTLRNPYRSVTFDSREIQNTAIQDLVCDHSLLPGWYRFRINDRPAEMPTSCVEMNRCGTQAPVWLPLKDAPLPRPGELRQLSACATWQFFGSPKDCCLFRIPVTVRNCGDFLVYYLQPTQGCMGYCAAAAAPPLASRPTIAAELVGQNLHLRCSFAPPPWSQPLGFLVVWARRISRSMKVEIRQESTLRPFSLAEMDGVQFRLGETFSCSVSTSAANVSSRSPPKESQGFFAGLKVNFLSLLTSLRLILVSSRQFFPDSLQVAEDGREHQVAVVSTVPIPCQDTRGRPAMTVPDLRPQVTVQDVPTSTCYSLTDPHVITLDGRRYENQQTGTFVLYRSLARAFEVQARQQDCGSRHYAVSCNCGVAVREGNDVVVLDMCGGQLQESRPRLRLQSLGGRQGTRVRVLESHQGKKVTVGIRAAAHAGSETLLSGLCSRKVLFPCGAFVRADLARWGMSLAVRGPGLDYAKTRGLCGTFDRNSSNDFHDRHGGALDPTDVRAFIQHWRMDPGESLFDRTPPGTPEELRKPFCLCPGGLGPEHHGGAGTSCIAYENVDHTSVFPSVDTTVEYVRSGEGAESMPDASSPPLGRSVWASQSAPQPGEDPGEGLPQASAGFRPVLGHAQLDEFAYRSAEARQEAQPRWPTPSGLSRSKALVLCQLALANSTVGAACGGLLGRRLDEAVDLCVLDLQLKDDLGWTEALLPYLENECERRLLENGTRRSLEGPDPAGAAAEVAAALRCPGRCHGHGECTPAGCRCSSSHSSYDCSRALGECPDTGPSPGPSRLTPLLPGASQPVELSHLENGGRCDLRSSSCDSVRVFGRGFASSPGLSCLATRLKYVNGGWVPVERQRTRATFLSSGALDCAVPSLSNAGVNTEDLVLGDKPYARWEVQVSNDGSRHSQAKVLTIFDSVCQACEASPSGLCKLKETTCSIGGRGSQRATPTPAAPASSVTPTPPSSPGPPTKVLAPEGPWVLSPAGSGSDPVPQTGSGSGPEPLAGAISPQKELLPQCRPANKPPTFHQPQDKLHDFAGENFVFQFTASDPEGSALLFRLDGGPEGALLSPAGLLLWRVSGGSYVCDGRGFPSRQRQVPVPVSPRQTGGAVWGSYRCGRCPAGTLGDGSWCSGTGASSGRAVGTLPTVSPATPHVTVDEVPDVLLQPSWKPDSWRTSGGTPEQPGLRSEAQEPEGTAGGPGPEPTRDLRCPPQELTARPGPMLPGQTSGPPRPSQTPQRVQQAERSPGPPEPAESSRREAGDQLPSGLRAPAGPASPASSASTGGRLMWATYEPLRHAGARVAAPEGRAAAPPRRAAPLSACATWQFFGSPKDCCLFRIPVTVRNCGDFLVYYLQPTQGCMGYCAAAAAPPLASRPTIAAELVGQNLHLRSSLRAPAVEPAPGLPGGLGQAHQPQHEGGDPAGIHAQALFSGGDGRRSVQARRNVLLQRVDLRSQRQQQVAAEESQGFFAGLKVNFLSLLTSLRLILVSSRQFFPDSLQVAEDGREHQVAVVSTVPIPCQGQRCGLPLALSVHDPDGNRTSVISVSPAHGAPGLWSNYVPDSMAVTVQDVPTSTCYSLTDPHVITLDGRRYENQQTGTFVLYRSLARAFEVQARQQDCGSRHYAVSCNCGVAVREGNDVVVLDMCGGQLQESRPRLRLQSLGGRQGTRVRVLESHQGKKVTVLFPCGAFVRADLARWGMSLAVRGPGLDYAKTRGLCGTFDRNSSNDFHDRHGGALDPTDVRAFIQHWRMDPGESLFDRTPPGTPEELRKPFCLCPRGLGPAHHGEAGTSCIAYENVDHTSVFPSVDTTVEYVRSGEGAESMPDASSPPLGRSVWASQSAPQPGEDPGEGLPQASAGFRPVLGHAQLDEFAYRSVEARQEAQPRWPTPSGLSRSKALVLCQLALANSTVGAACGGLLGRRLDEAVDLCVLDLQLKDDLGWTEALLPYLENECERRLLENGTRRSLEGPDPAGAAAEVAAALRCPGRCHGHGECTPAGCRCSSSHSSYDCSRALAQPVELSHLENGGRCDLRSSSCDSVRVFGRGFASSPGLSCLATRLKYVNGGWVPVERQRTRATFLSSGALDCAVPSLSNAGVNTEDLVLGDKPYARWEVQVSNDGSRHSQAKVLTIFDSVCQACEASPSGLCKLKETTCSIGGRCFAEGHPNPSSPCLVCDPNTSQFSWSPNQANKPPTFHQPQDKLQSFAGENFVFQFTASDPEGSALLFRLDGGPEGALLSPAGLLLWRVQVLPCRCQEGATCVTDVAFPAGSGRYLCRCPHGRRGALCEQAVDDWGSYRCGRCPAGTLGDGSWCSGTGASSGRAVGTLPTVSPATPHVTVDEVPDVLLQPSWKPDSWRTSGGTPEQPGLRSEAQEPEGTAGGPGPEPTRDAPLSTTGANGASGTDAPRTNVRPTEAVTDTSAGPAGRTESGPPRTGRVQPPGGGRPAPVWATCASRPCFPGVQCINRRPPHVGYVCGRCPPGLFGNGRVCTAEAAFNQLPQQLAGRQTVGGRSLKLSMIHLPSIPTRSKHPSSALARAGPGWGPGRAPLAGRGGGTGRREAAAPARDAAGTSAGSRVHPEPSAASVTRPPVGPLARTQMGALRPTQARPLTPAGAALPLTAALTSRSYSLSESDLSADGEEAGPGVPETPQVDPGRTAHSLPPGPATVQPQGRGGATADRPEVTCAARPCFPGVPCEPSASGFRCGRCPRGYVGDGRACRAVCRRACGRNMECAAPNRCGCKGGYAGADCLTAVCRCEHGGSCVGPHTCACPRGSRDADARARDLTSGLSAGVCQPSCMNGGSSLPADLPVRQPLCAAQRVRLSQRILRHPLFPEAPARNRRGRRAAGRCAQAEEEAEAPRLGRAPRRRQPAEAGGQRAGARPDPQREHGVHGAAHAHPHRAGRQEALQGGDAAPGLQLHLPPGQRAAAGGRVPGRAALPLRRPGPGPGPGPGPLRPICTFCLSNQRRL</sequence>
<evidence type="ECO:0000256" key="4">
    <source>
        <dbReference type="SAM" id="MobiDB-lite"/>
    </source>
</evidence>
<feature type="compositionally biased region" description="Polar residues" evidence="4">
    <location>
        <begin position="2390"/>
        <end position="2399"/>
    </location>
</feature>
<dbReference type="PROSITE" id="PS50026">
    <property type="entry name" value="EGF_3"/>
    <property type="match status" value="1"/>
</dbReference>
<gene>
    <name evidence="8" type="ORF">GSTENG00031887001</name>
</gene>
<feature type="region of interest" description="Disordered" evidence="4">
    <location>
        <begin position="2627"/>
        <end position="2675"/>
    </location>
</feature>
<feature type="region of interest" description="Disordered" evidence="4">
    <location>
        <begin position="2831"/>
        <end position="2954"/>
    </location>
</feature>
<feature type="domain" description="VWFD" evidence="7">
    <location>
        <begin position="316"/>
        <end position="521"/>
    </location>
</feature>
<dbReference type="InterPro" id="IPR000742">
    <property type="entry name" value="EGF"/>
</dbReference>
<keyword evidence="2 3" id="KW-1015">Disulfide bond</keyword>
<reference evidence="8" key="1">
    <citation type="journal article" date="2004" name="Nature">
        <title>Genome duplication in the teleost fish Tetraodon nigroviridis reveals the early vertebrate proto-karyotype.</title>
        <authorList>
            <person name="Jaillon O."/>
            <person name="Aury J.-M."/>
            <person name="Brunet F."/>
            <person name="Petit J.-L."/>
            <person name="Stange-Thomann N."/>
            <person name="Mauceli E."/>
            <person name="Bouneau L."/>
            <person name="Fischer C."/>
            <person name="Ozouf-Costaz C."/>
            <person name="Bernot A."/>
            <person name="Nicaud S."/>
            <person name="Jaffe D."/>
            <person name="Fisher S."/>
            <person name="Lutfalla G."/>
            <person name="Dossat C."/>
            <person name="Segurens B."/>
            <person name="Dasilva C."/>
            <person name="Salanoubat M."/>
            <person name="Levy M."/>
            <person name="Boudet N."/>
            <person name="Castellano S."/>
            <person name="Anthouard V."/>
            <person name="Jubin C."/>
            <person name="Castelli V."/>
            <person name="Katinka M."/>
            <person name="Vacherie B."/>
            <person name="Biemont C."/>
            <person name="Skalli Z."/>
            <person name="Cattolico L."/>
            <person name="Poulain J."/>
            <person name="De Berardinis V."/>
            <person name="Cruaud C."/>
            <person name="Duprat S."/>
            <person name="Brottier P."/>
            <person name="Coutanceau J.-P."/>
            <person name="Gouzy J."/>
            <person name="Parra G."/>
            <person name="Lardier G."/>
            <person name="Chapple C."/>
            <person name="McKernan K.J."/>
            <person name="McEwan P."/>
            <person name="Bosak S."/>
            <person name="Kellis M."/>
            <person name="Volff J.-N."/>
            <person name="Guigo R."/>
            <person name="Zody M.C."/>
            <person name="Mesirov J."/>
            <person name="Lindblad-Toh K."/>
            <person name="Birren B."/>
            <person name="Nusbaum C."/>
            <person name="Kahn D."/>
            <person name="Robinson-Rechavi M."/>
            <person name="Laudet V."/>
            <person name="Schachter V."/>
            <person name="Quetier F."/>
            <person name="Saurin W."/>
            <person name="Scarpelli C."/>
            <person name="Wincker P."/>
            <person name="Lander E.S."/>
            <person name="Weissenbach J."/>
            <person name="Roest Crollius H."/>
        </authorList>
    </citation>
    <scope>NUCLEOTIDE SEQUENCE [LARGE SCALE GENOMIC DNA]</scope>
</reference>
<dbReference type="SMART" id="SM00181">
    <property type="entry name" value="EGF"/>
    <property type="match status" value="4"/>
</dbReference>
<keyword evidence="3" id="KW-0245">EGF-like domain</keyword>
<dbReference type="InterPro" id="IPR058727">
    <property type="entry name" value="Helical_Vwde"/>
</dbReference>
<evidence type="ECO:0000256" key="2">
    <source>
        <dbReference type="ARBA" id="ARBA00023157"/>
    </source>
</evidence>
<evidence type="ECO:0000256" key="1">
    <source>
        <dbReference type="ARBA" id="ARBA00022729"/>
    </source>
</evidence>
<dbReference type="InterPro" id="IPR057885">
    <property type="entry name" value="Ig_VWDE"/>
</dbReference>